<dbReference type="EMBL" id="BARU01005134">
    <property type="protein sequence ID" value="GAH27231.1"/>
    <property type="molecule type" value="Genomic_DNA"/>
</dbReference>
<keyword evidence="5 7" id="KW-1133">Transmembrane helix</keyword>
<evidence type="ECO:0000256" key="5">
    <source>
        <dbReference type="ARBA" id="ARBA00022989"/>
    </source>
</evidence>
<dbReference type="PROSITE" id="PS50928">
    <property type="entry name" value="ABC_TM1"/>
    <property type="match status" value="1"/>
</dbReference>
<dbReference type="SUPFAM" id="SSF161098">
    <property type="entry name" value="MetI-like"/>
    <property type="match status" value="1"/>
</dbReference>
<dbReference type="CDD" id="cd06261">
    <property type="entry name" value="TM_PBP2"/>
    <property type="match status" value="1"/>
</dbReference>
<feature type="transmembrane region" description="Helical" evidence="7">
    <location>
        <begin position="42"/>
        <end position="62"/>
    </location>
</feature>
<evidence type="ECO:0000256" key="1">
    <source>
        <dbReference type="ARBA" id="ARBA00004651"/>
    </source>
</evidence>
<dbReference type="Pfam" id="PF00528">
    <property type="entry name" value="BPD_transp_1"/>
    <property type="match status" value="1"/>
</dbReference>
<dbReference type="Gene3D" id="1.10.3720.10">
    <property type="entry name" value="MetI-like"/>
    <property type="match status" value="1"/>
</dbReference>
<evidence type="ECO:0000256" key="4">
    <source>
        <dbReference type="ARBA" id="ARBA00022692"/>
    </source>
</evidence>
<comment type="subcellular location">
    <subcellularLocation>
        <location evidence="1">Cell membrane</location>
        <topology evidence="1">Multi-pass membrane protein</topology>
    </subcellularLocation>
</comment>
<gene>
    <name evidence="9" type="ORF">S03H2_09910</name>
</gene>
<keyword evidence="3" id="KW-1003">Cell membrane</keyword>
<keyword evidence="6 7" id="KW-0472">Membrane</keyword>
<keyword evidence="4 7" id="KW-0812">Transmembrane</keyword>
<dbReference type="InterPro" id="IPR000515">
    <property type="entry name" value="MetI-like"/>
</dbReference>
<sequence length="134" mass="14574">MVIAAVWQLSGYTMAMYLAGLRDIPVELREAALVDGATGFQIYRYVILPLLRPITVGAIIILGHISLKIFDLIMSMTGSGVGFSTDVPAYFMYDTTFRGNKFAQGAAIAVIILIMVGVLIIPYLISNARRGEEA</sequence>
<feature type="domain" description="ABC transmembrane type-1" evidence="8">
    <location>
        <begin position="1"/>
        <end position="125"/>
    </location>
</feature>
<evidence type="ECO:0000313" key="9">
    <source>
        <dbReference type="EMBL" id="GAH27231.1"/>
    </source>
</evidence>
<proteinExistence type="predicted"/>
<dbReference type="InterPro" id="IPR051393">
    <property type="entry name" value="ABC_transporter_permease"/>
</dbReference>
<dbReference type="PANTHER" id="PTHR30193">
    <property type="entry name" value="ABC TRANSPORTER PERMEASE PROTEIN"/>
    <property type="match status" value="1"/>
</dbReference>
<keyword evidence="2" id="KW-0813">Transport</keyword>
<accession>X1E1S4</accession>
<dbReference type="GO" id="GO:0055085">
    <property type="term" value="P:transmembrane transport"/>
    <property type="evidence" value="ECO:0007669"/>
    <property type="project" value="InterPro"/>
</dbReference>
<evidence type="ECO:0000256" key="2">
    <source>
        <dbReference type="ARBA" id="ARBA00022448"/>
    </source>
</evidence>
<dbReference type="GO" id="GO:0005886">
    <property type="term" value="C:plasma membrane"/>
    <property type="evidence" value="ECO:0007669"/>
    <property type="project" value="UniProtKB-SubCell"/>
</dbReference>
<organism evidence="9">
    <name type="scientific">marine sediment metagenome</name>
    <dbReference type="NCBI Taxonomy" id="412755"/>
    <lineage>
        <taxon>unclassified sequences</taxon>
        <taxon>metagenomes</taxon>
        <taxon>ecological metagenomes</taxon>
    </lineage>
</organism>
<dbReference type="AlphaFoldDB" id="X1E1S4"/>
<evidence type="ECO:0000256" key="6">
    <source>
        <dbReference type="ARBA" id="ARBA00023136"/>
    </source>
</evidence>
<protein>
    <recommendedName>
        <fullName evidence="8">ABC transmembrane type-1 domain-containing protein</fullName>
    </recommendedName>
</protein>
<feature type="transmembrane region" description="Helical" evidence="7">
    <location>
        <begin position="105"/>
        <end position="125"/>
    </location>
</feature>
<evidence type="ECO:0000256" key="7">
    <source>
        <dbReference type="SAM" id="Phobius"/>
    </source>
</evidence>
<dbReference type="PANTHER" id="PTHR30193:SF42">
    <property type="entry name" value="ABC TRANSPORTER PERMEASE PROTEIN"/>
    <property type="match status" value="1"/>
</dbReference>
<evidence type="ECO:0000256" key="3">
    <source>
        <dbReference type="ARBA" id="ARBA00022475"/>
    </source>
</evidence>
<name>X1E1S4_9ZZZZ</name>
<comment type="caution">
    <text evidence="9">The sequence shown here is derived from an EMBL/GenBank/DDBJ whole genome shotgun (WGS) entry which is preliminary data.</text>
</comment>
<dbReference type="InterPro" id="IPR035906">
    <property type="entry name" value="MetI-like_sf"/>
</dbReference>
<reference evidence="9" key="1">
    <citation type="journal article" date="2014" name="Front. Microbiol.">
        <title>High frequency of phylogenetically diverse reductive dehalogenase-homologous genes in deep subseafloor sedimentary metagenomes.</title>
        <authorList>
            <person name="Kawai M."/>
            <person name="Futagami T."/>
            <person name="Toyoda A."/>
            <person name="Takaki Y."/>
            <person name="Nishi S."/>
            <person name="Hori S."/>
            <person name="Arai W."/>
            <person name="Tsubouchi T."/>
            <person name="Morono Y."/>
            <person name="Uchiyama I."/>
            <person name="Ito T."/>
            <person name="Fujiyama A."/>
            <person name="Inagaki F."/>
            <person name="Takami H."/>
        </authorList>
    </citation>
    <scope>NUCLEOTIDE SEQUENCE</scope>
    <source>
        <strain evidence="9">Expedition CK06-06</strain>
    </source>
</reference>
<evidence type="ECO:0000259" key="8">
    <source>
        <dbReference type="PROSITE" id="PS50928"/>
    </source>
</evidence>